<sequence length="83" mass="9509">MDVPETLATYCKQTDDLTQTLFLWRQGLLRSSRYLGQNKSTMRMKSVLLDLRTPSTSAVTPSSMSVNEDNLEDTILLRFHLNN</sequence>
<dbReference type="EMBL" id="JYDO01000007">
    <property type="protein sequence ID" value="KRZ79339.1"/>
    <property type="molecule type" value="Genomic_DNA"/>
</dbReference>
<accession>A0A0V1N5R1</accession>
<proteinExistence type="predicted"/>
<protein>
    <submittedName>
        <fullName evidence="1">Uncharacterized protein</fullName>
    </submittedName>
</protein>
<evidence type="ECO:0000313" key="1">
    <source>
        <dbReference type="EMBL" id="KRZ79339.1"/>
    </source>
</evidence>
<dbReference type="Proteomes" id="UP000054843">
    <property type="component" value="Unassembled WGS sequence"/>
</dbReference>
<dbReference type="AlphaFoldDB" id="A0A0V1N5R1"/>
<gene>
    <name evidence="1" type="ORF">T10_1687</name>
</gene>
<evidence type="ECO:0000313" key="2">
    <source>
        <dbReference type="Proteomes" id="UP000054843"/>
    </source>
</evidence>
<name>A0A0V1N5R1_9BILA</name>
<comment type="caution">
    <text evidence="1">The sequence shown here is derived from an EMBL/GenBank/DDBJ whole genome shotgun (WGS) entry which is preliminary data.</text>
</comment>
<reference evidence="1 2" key="1">
    <citation type="submission" date="2015-01" db="EMBL/GenBank/DDBJ databases">
        <title>Evolution of Trichinella species and genotypes.</title>
        <authorList>
            <person name="Korhonen P.K."/>
            <person name="Edoardo P."/>
            <person name="Giuseppe L.R."/>
            <person name="Gasser R.B."/>
        </authorList>
    </citation>
    <scope>NUCLEOTIDE SEQUENCE [LARGE SCALE GENOMIC DNA]</scope>
    <source>
        <strain evidence="1">ISS1980</strain>
    </source>
</reference>
<keyword evidence="2" id="KW-1185">Reference proteome</keyword>
<organism evidence="1 2">
    <name type="scientific">Trichinella papuae</name>
    <dbReference type="NCBI Taxonomy" id="268474"/>
    <lineage>
        <taxon>Eukaryota</taxon>
        <taxon>Metazoa</taxon>
        <taxon>Ecdysozoa</taxon>
        <taxon>Nematoda</taxon>
        <taxon>Enoplea</taxon>
        <taxon>Dorylaimia</taxon>
        <taxon>Trichinellida</taxon>
        <taxon>Trichinellidae</taxon>
        <taxon>Trichinella</taxon>
    </lineage>
</organism>